<keyword evidence="2" id="KW-1185">Reference proteome</keyword>
<comment type="caution">
    <text evidence="1">The sequence shown here is derived from an EMBL/GenBank/DDBJ whole genome shotgun (WGS) entry which is preliminary data.</text>
</comment>
<evidence type="ECO:0000313" key="1">
    <source>
        <dbReference type="EMBL" id="KAB2335589.1"/>
    </source>
</evidence>
<name>A0A7V7UXG7_9BACI</name>
<reference evidence="1 2" key="1">
    <citation type="journal article" date="2014" name="Arch. Microbiol.">
        <title>Bacillus mesophilum sp. nov., strain IITR-54T, a novel 4-chlorobiphenyl dechlorinating bacterium.</title>
        <authorList>
            <person name="Manickam N."/>
            <person name="Singh N.K."/>
            <person name="Bajaj A."/>
            <person name="Kumar R.M."/>
            <person name="Kaur G."/>
            <person name="Kaur N."/>
            <person name="Bala M."/>
            <person name="Kumar A."/>
            <person name="Mayilraj S."/>
        </authorList>
    </citation>
    <scope>NUCLEOTIDE SEQUENCE [LARGE SCALE GENOMIC DNA]</scope>
    <source>
        <strain evidence="1 2">IITR-54</strain>
    </source>
</reference>
<dbReference type="EMBL" id="WBOT01000001">
    <property type="protein sequence ID" value="KAB2335589.1"/>
    <property type="molecule type" value="Genomic_DNA"/>
</dbReference>
<dbReference type="AlphaFoldDB" id="A0A7V7UXG7"/>
<gene>
    <name evidence="1" type="ORF">F7732_03175</name>
</gene>
<dbReference type="OrthoDB" id="2293641at2"/>
<proteinExistence type="predicted"/>
<protein>
    <submittedName>
        <fullName evidence="1">Uncharacterized protein</fullName>
    </submittedName>
</protein>
<sequence>MPGGFNSTVRSEMDKISSSASSLTFYPKLDRSVPKAEQLLEKKSFSLKSQRTGIGLQVNDVNQQGDKLVLDYYFTGFTENLSQHELNIIKHNLEYAFWLVDEKYRSNIDPENPWPPKNHGIPLNEVKMIDVDTAHFQSTFNLDGKDKIENFKLEDTTLLFEFSTFCTH</sequence>
<accession>A0A7V7UXG7</accession>
<dbReference type="RefSeq" id="WP_151572206.1">
    <property type="nucleotide sequence ID" value="NZ_WBOT01000001.1"/>
</dbReference>
<organism evidence="1 2">
    <name type="scientific">Bacillus mesophilum</name>
    <dbReference type="NCBI Taxonomy" id="1071718"/>
    <lineage>
        <taxon>Bacteria</taxon>
        <taxon>Bacillati</taxon>
        <taxon>Bacillota</taxon>
        <taxon>Bacilli</taxon>
        <taxon>Bacillales</taxon>
        <taxon>Bacillaceae</taxon>
        <taxon>Bacillus</taxon>
    </lineage>
</organism>
<evidence type="ECO:0000313" key="2">
    <source>
        <dbReference type="Proteomes" id="UP000441354"/>
    </source>
</evidence>
<dbReference type="Proteomes" id="UP000441354">
    <property type="component" value="Unassembled WGS sequence"/>
</dbReference>